<dbReference type="Gene3D" id="2.130.10.30">
    <property type="entry name" value="Regulator of chromosome condensation 1/beta-lactamase-inhibitor protein II"/>
    <property type="match status" value="2"/>
</dbReference>
<evidence type="ECO:0000256" key="1">
    <source>
        <dbReference type="ARBA" id="ARBA00022737"/>
    </source>
</evidence>
<dbReference type="STRING" id="1257118.L8HI50"/>
<feature type="repeat" description="RCC1" evidence="2">
    <location>
        <begin position="138"/>
        <end position="189"/>
    </location>
</feature>
<proteinExistence type="predicted"/>
<dbReference type="KEGG" id="acan:ACA1_019140"/>
<dbReference type="VEuPathDB" id="AmoebaDB:ACA1_019140"/>
<evidence type="ECO:0000313" key="4">
    <source>
        <dbReference type="EMBL" id="ELR24066.1"/>
    </source>
</evidence>
<dbReference type="PRINTS" id="PR00633">
    <property type="entry name" value="RCCNDNSATION"/>
</dbReference>
<dbReference type="Pfam" id="PF25390">
    <property type="entry name" value="WD40_RLD"/>
    <property type="match status" value="1"/>
</dbReference>
<dbReference type="OrthoDB" id="10256179at2759"/>
<gene>
    <name evidence="4" type="ORF">ACA1_019140</name>
</gene>
<sequence>MELEAKAQSECVGLEDLLVDDELLEMVLAFVGGARLPGQHVNLPWRYLLPTLALVSSRWRRLMAKPEVRRSLIAGLVFAFGDYQSPTGLTEDRKGLPTIIRSLERVPVVDVCAGWQPPGSHALFLSATGQVPSSPSRTVVYAFGSGRYGKLGLGNLLDHDRPVLVDTLSGVNVRQVAAGQFHSLAVSERGEVFAFGCDDTGQLGLGRGHGYNPYQLYETSLQARLANVTVPERIAALAGRHIVAVAAGTHHSLFLSREGHVFSCGMDKYGKGRLGYKVDQQDNIQKLPLMIECLSQHRVVDISAGEAHSLVVTDAGVLFGFGSNVNGQLGLGMADTQSHLPTPVSVAGEPASLGLEGVVSVKSSVGQVVQAVAGQQHSLAVTSCGRVYSFGLGSLGLGDTEDRATPTLVAALGLVPVTRVSTSGRFSFAVA</sequence>
<feature type="repeat" description="RCC1" evidence="2">
    <location>
        <begin position="190"/>
        <end position="258"/>
    </location>
</feature>
<feature type="repeat" description="RCC1" evidence="2">
    <location>
        <begin position="385"/>
        <end position="431"/>
    </location>
</feature>
<dbReference type="AlphaFoldDB" id="L8HI50"/>
<dbReference type="PROSITE" id="PS00626">
    <property type="entry name" value="RCC1_2"/>
    <property type="match status" value="2"/>
</dbReference>
<feature type="repeat" description="RCC1" evidence="2">
    <location>
        <begin position="259"/>
        <end position="315"/>
    </location>
</feature>
<dbReference type="InterPro" id="IPR000408">
    <property type="entry name" value="Reg_chr_condens"/>
</dbReference>
<keyword evidence="5" id="KW-1185">Reference proteome</keyword>
<dbReference type="InterPro" id="IPR009091">
    <property type="entry name" value="RCC1/BLIP-II"/>
</dbReference>
<accession>L8HI50</accession>
<feature type="domain" description="RCC1-like" evidence="3">
    <location>
        <begin position="140"/>
        <end position="429"/>
    </location>
</feature>
<dbReference type="Proteomes" id="UP000011083">
    <property type="component" value="Unassembled WGS sequence"/>
</dbReference>
<dbReference type="RefSeq" id="XP_004353594.1">
    <property type="nucleotide sequence ID" value="XM_004353542.1"/>
</dbReference>
<dbReference type="SUPFAM" id="SSF50985">
    <property type="entry name" value="RCC1/BLIP-II"/>
    <property type="match status" value="1"/>
</dbReference>
<dbReference type="PANTHER" id="PTHR22872">
    <property type="entry name" value="BTK-BINDING PROTEIN-RELATED"/>
    <property type="match status" value="1"/>
</dbReference>
<dbReference type="PROSITE" id="PS50012">
    <property type="entry name" value="RCC1_3"/>
    <property type="match status" value="5"/>
</dbReference>
<evidence type="ECO:0000256" key="2">
    <source>
        <dbReference type="PROSITE-ProRule" id="PRU00235"/>
    </source>
</evidence>
<evidence type="ECO:0000259" key="3">
    <source>
        <dbReference type="Pfam" id="PF25390"/>
    </source>
</evidence>
<dbReference type="InterPro" id="IPR051625">
    <property type="entry name" value="Signaling_Regulatory_Domain"/>
</dbReference>
<reference evidence="4 5" key="1">
    <citation type="journal article" date="2013" name="Genome Biol.">
        <title>Genome of Acanthamoeba castellanii highlights extensive lateral gene transfer and early evolution of tyrosine kinase signaling.</title>
        <authorList>
            <person name="Clarke M."/>
            <person name="Lohan A.J."/>
            <person name="Liu B."/>
            <person name="Lagkouvardos I."/>
            <person name="Roy S."/>
            <person name="Zafar N."/>
            <person name="Bertelli C."/>
            <person name="Schilde C."/>
            <person name="Kianianmomeni A."/>
            <person name="Burglin T.R."/>
            <person name="Frech C."/>
            <person name="Turcotte B."/>
            <person name="Kopec K.O."/>
            <person name="Synnott J.M."/>
            <person name="Choo C."/>
            <person name="Paponov I."/>
            <person name="Finkler A."/>
            <person name="Soon Heng Tan C."/>
            <person name="Hutchins A.P."/>
            <person name="Weinmeier T."/>
            <person name="Rattei T."/>
            <person name="Chu J.S."/>
            <person name="Gimenez G."/>
            <person name="Irimia M."/>
            <person name="Rigden D.J."/>
            <person name="Fitzpatrick D.A."/>
            <person name="Lorenzo-Morales J."/>
            <person name="Bateman A."/>
            <person name="Chiu C.H."/>
            <person name="Tang P."/>
            <person name="Hegemann P."/>
            <person name="Fromm H."/>
            <person name="Raoult D."/>
            <person name="Greub G."/>
            <person name="Miranda-Saavedra D."/>
            <person name="Chen N."/>
            <person name="Nash P."/>
            <person name="Ginger M.L."/>
            <person name="Horn M."/>
            <person name="Schaap P."/>
            <person name="Caler L."/>
            <person name="Loftus B."/>
        </authorList>
    </citation>
    <scope>NUCLEOTIDE SEQUENCE [LARGE SCALE GENOMIC DNA]</scope>
    <source>
        <strain evidence="4 5">Neff</strain>
    </source>
</reference>
<dbReference type="InterPro" id="IPR058923">
    <property type="entry name" value="RCC1-like_dom"/>
</dbReference>
<keyword evidence="1" id="KW-0677">Repeat</keyword>
<name>L8HI50_ACACF</name>
<evidence type="ECO:0000313" key="5">
    <source>
        <dbReference type="Proteomes" id="UP000011083"/>
    </source>
</evidence>
<protein>
    <submittedName>
        <fullName evidence="4">Regulator of chromosome condensation (RCC1) repeat domain containing protein</fullName>
    </submittedName>
</protein>
<dbReference type="GeneID" id="14925068"/>
<organism evidence="4 5">
    <name type="scientific">Acanthamoeba castellanii (strain ATCC 30010 / Neff)</name>
    <dbReference type="NCBI Taxonomy" id="1257118"/>
    <lineage>
        <taxon>Eukaryota</taxon>
        <taxon>Amoebozoa</taxon>
        <taxon>Discosea</taxon>
        <taxon>Longamoebia</taxon>
        <taxon>Centramoebida</taxon>
        <taxon>Acanthamoebidae</taxon>
        <taxon>Acanthamoeba</taxon>
    </lineage>
</organism>
<feature type="repeat" description="RCC1" evidence="2">
    <location>
        <begin position="316"/>
        <end position="384"/>
    </location>
</feature>
<dbReference type="EMBL" id="KB007838">
    <property type="protein sequence ID" value="ELR24066.1"/>
    <property type="molecule type" value="Genomic_DNA"/>
</dbReference>